<sequence>MGARLRDGSAGLAGSNHATADKPPGGCPARPEVDPYGGVASGFGRRPGRRASGADPVPGTLAPPALARQVGHPPRGWGRAGRGAGEPARSGGAARLGPVGPGARGLRGRDHGRRRERRRITRVGRFA</sequence>
<dbReference type="Proteomes" id="UP000636661">
    <property type="component" value="Unassembled WGS sequence"/>
</dbReference>
<name>A0A918HXP8_9ACTN</name>
<feature type="region of interest" description="Disordered" evidence="1">
    <location>
        <begin position="1"/>
        <end position="127"/>
    </location>
</feature>
<evidence type="ECO:0000313" key="2">
    <source>
        <dbReference type="EMBL" id="GGU34684.1"/>
    </source>
</evidence>
<reference evidence="2" key="1">
    <citation type="journal article" date="2014" name="Int. J. Syst. Evol. Microbiol.">
        <title>Complete genome sequence of Corynebacterium casei LMG S-19264T (=DSM 44701T), isolated from a smear-ripened cheese.</title>
        <authorList>
            <consortium name="US DOE Joint Genome Institute (JGI-PGF)"/>
            <person name="Walter F."/>
            <person name="Albersmeier A."/>
            <person name="Kalinowski J."/>
            <person name="Ruckert C."/>
        </authorList>
    </citation>
    <scope>NUCLEOTIDE SEQUENCE</scope>
    <source>
        <strain evidence="2">JCM 4391</strain>
    </source>
</reference>
<proteinExistence type="predicted"/>
<evidence type="ECO:0000256" key="1">
    <source>
        <dbReference type="SAM" id="MobiDB-lite"/>
    </source>
</evidence>
<accession>A0A918HXP8</accession>
<evidence type="ECO:0000313" key="3">
    <source>
        <dbReference type="Proteomes" id="UP000636661"/>
    </source>
</evidence>
<organism evidence="2 3">
    <name type="scientific">Streptomyces lavendofoliae</name>
    <dbReference type="NCBI Taxonomy" id="67314"/>
    <lineage>
        <taxon>Bacteria</taxon>
        <taxon>Bacillati</taxon>
        <taxon>Actinomycetota</taxon>
        <taxon>Actinomycetes</taxon>
        <taxon>Kitasatosporales</taxon>
        <taxon>Streptomycetaceae</taxon>
        <taxon>Streptomyces</taxon>
    </lineage>
</organism>
<keyword evidence="3" id="KW-1185">Reference proteome</keyword>
<comment type="caution">
    <text evidence="2">The sequence shown here is derived from an EMBL/GenBank/DDBJ whole genome shotgun (WGS) entry which is preliminary data.</text>
</comment>
<dbReference type="EMBL" id="BMTP01000005">
    <property type="protein sequence ID" value="GGU34684.1"/>
    <property type="molecule type" value="Genomic_DNA"/>
</dbReference>
<feature type="compositionally biased region" description="Low complexity" evidence="1">
    <location>
        <begin position="85"/>
        <end position="95"/>
    </location>
</feature>
<protein>
    <submittedName>
        <fullName evidence="2">Uncharacterized protein</fullName>
    </submittedName>
</protein>
<reference evidence="2" key="2">
    <citation type="submission" date="2020-09" db="EMBL/GenBank/DDBJ databases">
        <authorList>
            <person name="Sun Q."/>
            <person name="Ohkuma M."/>
        </authorList>
    </citation>
    <scope>NUCLEOTIDE SEQUENCE</scope>
    <source>
        <strain evidence="2">JCM 4391</strain>
    </source>
</reference>
<dbReference type="AlphaFoldDB" id="A0A918HXP8"/>
<gene>
    <name evidence="2" type="ORF">GCM10010274_22190</name>
</gene>
<feature type="compositionally biased region" description="Basic residues" evidence="1">
    <location>
        <begin position="110"/>
        <end position="127"/>
    </location>
</feature>